<keyword evidence="2" id="KW-0285">Flavoprotein</keyword>
<evidence type="ECO:0000256" key="2">
    <source>
        <dbReference type="ARBA" id="ARBA00022630"/>
    </source>
</evidence>
<keyword evidence="6" id="KW-1185">Reference proteome</keyword>
<dbReference type="GO" id="GO:0097237">
    <property type="term" value="P:cellular response to toxic substance"/>
    <property type="evidence" value="ECO:0007669"/>
    <property type="project" value="UniProtKB-ARBA"/>
</dbReference>
<evidence type="ECO:0000259" key="4">
    <source>
        <dbReference type="Pfam" id="PF07992"/>
    </source>
</evidence>
<sequence length="651" mass="70608">MCDSSQSAADVLIIGGGPAGSNAAWELGQAHHRVILFNASNDRLRDPDVNAGSTRPALDLLLHSRRKTPDVFHPFRQEIGKESSEVSVHNQRITQVQRLPNGFFQAEDDVGHVWTAKVLVLADGAEEILPDIDGYDTCWEQQRILTHPTEDEPRSLISSCLAVLAVGDLAELTMALHTVWQARQFAASVRVYTHGDEDLARALETRISPDARIAIQTTPIQSLQPGSDSPSQVIVHLTDGSSIVESHVYHRPASQLQGPFARQLNLELTESGAIRISARVPYMTSLDGVYAGGDCASLGQRTLFKALAMGQGLAAAVAARLERGNWGMPTILFSSHTMAAPLFDCLIVGGGPAGLAAALGLCRAIRTAVVFDSKSYRNPTEHMHNVSTWDHANPHDYRLAARKELTEGRYNTVTLADVALRKIWKLDSGEFEATDAVGKVWRGRKLILATGVKDEIPELPGYADCWPKSIYHCLFCHGFEERGAPSVGVLAIGPVANPKPAEHLSRLAHNLAKTVTIYTNGNEELAAQLRPSIEKDQWLTLDNRVIKQLHKTDGIPVRVELDDGTTKEEGFLVHAMKTTPRLDFEHNLNLELSAQGTELVASPPFSETTTPGCFATGDCGMAIKAASMSMSNGSLAAVGVVSQLAFDEKAK</sequence>
<organism evidence="5 6">
    <name type="scientific">Aspergillus arachidicola</name>
    <dbReference type="NCBI Taxonomy" id="656916"/>
    <lineage>
        <taxon>Eukaryota</taxon>
        <taxon>Fungi</taxon>
        <taxon>Dikarya</taxon>
        <taxon>Ascomycota</taxon>
        <taxon>Pezizomycotina</taxon>
        <taxon>Eurotiomycetes</taxon>
        <taxon>Eurotiomycetidae</taxon>
        <taxon>Eurotiales</taxon>
        <taxon>Aspergillaceae</taxon>
        <taxon>Aspergillus</taxon>
        <taxon>Aspergillus subgen. Circumdati</taxon>
    </lineage>
</organism>
<dbReference type="InterPro" id="IPR023753">
    <property type="entry name" value="FAD/NAD-binding_dom"/>
</dbReference>
<dbReference type="PRINTS" id="PR00368">
    <property type="entry name" value="FADPNR"/>
</dbReference>
<keyword evidence="3" id="KW-0560">Oxidoreductase</keyword>
<evidence type="ECO:0000256" key="1">
    <source>
        <dbReference type="ARBA" id="ARBA00009333"/>
    </source>
</evidence>
<reference evidence="5 6" key="1">
    <citation type="submission" date="2017-05" db="EMBL/GenBank/DDBJ databases">
        <title>Genome sequence for an aflatoxigenic pathogen of Argentinian peanut, Aspergillus arachidicola.</title>
        <authorList>
            <person name="Moore G."/>
            <person name="Beltz S.B."/>
            <person name="Mack B.M."/>
        </authorList>
    </citation>
    <scope>NUCLEOTIDE SEQUENCE [LARGE SCALE GENOMIC DNA]</scope>
    <source>
        <strain evidence="5 6">CBS 117610</strain>
    </source>
</reference>
<evidence type="ECO:0000313" key="5">
    <source>
        <dbReference type="EMBL" id="PIG84666.1"/>
    </source>
</evidence>
<dbReference type="Proteomes" id="UP000231358">
    <property type="component" value="Unassembled WGS sequence"/>
</dbReference>
<dbReference type="Pfam" id="PF07992">
    <property type="entry name" value="Pyr_redox_2"/>
    <property type="match status" value="2"/>
</dbReference>
<feature type="domain" description="FAD/NAD(P)-binding" evidence="4">
    <location>
        <begin position="10"/>
        <end position="302"/>
    </location>
</feature>
<gene>
    <name evidence="5" type="ORF">AARAC_001989</name>
</gene>
<evidence type="ECO:0000313" key="6">
    <source>
        <dbReference type="Proteomes" id="UP000231358"/>
    </source>
</evidence>
<comment type="similarity">
    <text evidence="1">Belongs to the class-II pyridine nucleotide-disulfide oxidoreductase family.</text>
</comment>
<dbReference type="SUPFAM" id="SSF51905">
    <property type="entry name" value="FAD/NAD(P)-binding domain"/>
    <property type="match status" value="2"/>
</dbReference>
<accession>A0A2G7FVQ2</accession>
<protein>
    <submittedName>
        <fullName evidence="5">Thioredoxin reductase</fullName>
    </submittedName>
</protein>
<dbReference type="InterPro" id="IPR036188">
    <property type="entry name" value="FAD/NAD-bd_sf"/>
</dbReference>
<dbReference type="STRING" id="656916.A0A2G7FVQ2"/>
<proteinExistence type="inferred from homology"/>
<dbReference type="Gene3D" id="3.50.50.60">
    <property type="entry name" value="FAD/NAD(P)-binding domain"/>
    <property type="match status" value="4"/>
</dbReference>
<feature type="domain" description="FAD/NAD(P)-binding" evidence="4">
    <location>
        <begin position="343"/>
        <end position="632"/>
    </location>
</feature>
<comment type="caution">
    <text evidence="5">The sequence shown here is derived from an EMBL/GenBank/DDBJ whole genome shotgun (WGS) entry which is preliminary data.</text>
</comment>
<dbReference type="AlphaFoldDB" id="A0A2G7FVQ2"/>
<evidence type="ECO:0000256" key="3">
    <source>
        <dbReference type="ARBA" id="ARBA00023002"/>
    </source>
</evidence>
<dbReference type="PANTHER" id="PTHR48105">
    <property type="entry name" value="THIOREDOXIN REDUCTASE 1-RELATED-RELATED"/>
    <property type="match status" value="1"/>
</dbReference>
<dbReference type="EMBL" id="NEXV01000376">
    <property type="protein sequence ID" value="PIG84666.1"/>
    <property type="molecule type" value="Genomic_DNA"/>
</dbReference>
<name>A0A2G7FVQ2_9EURO</name>
<dbReference type="InterPro" id="IPR050097">
    <property type="entry name" value="Ferredoxin-NADP_redctase_2"/>
</dbReference>
<dbReference type="GO" id="GO:0016491">
    <property type="term" value="F:oxidoreductase activity"/>
    <property type="evidence" value="ECO:0007669"/>
    <property type="project" value="UniProtKB-KW"/>
</dbReference>
<dbReference type="PRINTS" id="PR00469">
    <property type="entry name" value="PNDRDTASEII"/>
</dbReference>